<dbReference type="EMBL" id="LXIE01000001">
    <property type="protein sequence ID" value="OAD92382.1"/>
    <property type="molecule type" value="Genomic_DNA"/>
</dbReference>
<dbReference type="AlphaFoldDB" id="A0A1A9LI58"/>
<protein>
    <submittedName>
        <fullName evidence="1">Uncharacterized protein</fullName>
    </submittedName>
</protein>
<evidence type="ECO:0000313" key="1">
    <source>
        <dbReference type="EMBL" id="OAD92382.1"/>
    </source>
</evidence>
<name>A0A1A9LI58_9FLAO</name>
<accession>A0A1A9LI58</accession>
<comment type="caution">
    <text evidence="1">The sequence shown here is derived from an EMBL/GenBank/DDBJ whole genome shotgun (WGS) entry which is preliminary data.</text>
</comment>
<keyword evidence="2" id="KW-1185">Reference proteome</keyword>
<organism evidence="1 2">
    <name type="scientific">Aequorivita soesokkakensis</name>
    <dbReference type="NCBI Taxonomy" id="1385699"/>
    <lineage>
        <taxon>Bacteria</taxon>
        <taxon>Pseudomonadati</taxon>
        <taxon>Bacteroidota</taxon>
        <taxon>Flavobacteriia</taxon>
        <taxon>Flavobacteriales</taxon>
        <taxon>Flavobacteriaceae</taxon>
        <taxon>Aequorivita</taxon>
    </lineage>
</organism>
<dbReference type="STRING" id="1385699.A7A78_00235"/>
<reference evidence="1 2" key="1">
    <citation type="submission" date="2016-05" db="EMBL/GenBank/DDBJ databases">
        <title>Genome sequencing of Vitellibacter soesokkakensis RSSK-12.</title>
        <authorList>
            <person name="Thevarajoo S."/>
            <person name="Selvaratnam C."/>
            <person name="Goh K.M."/>
            <person name="Chan K.-G."/>
            <person name="Chong C.S."/>
        </authorList>
    </citation>
    <scope>NUCLEOTIDE SEQUENCE [LARGE SCALE GENOMIC DNA]</scope>
    <source>
        <strain evidence="1 2">RSSK-12</strain>
    </source>
</reference>
<proteinExistence type="predicted"/>
<dbReference type="RefSeq" id="WP_068760093.1">
    <property type="nucleotide sequence ID" value="NZ_LXIE01000001.1"/>
</dbReference>
<dbReference type="Proteomes" id="UP000077552">
    <property type="component" value="Unassembled WGS sequence"/>
</dbReference>
<sequence>MKSAILILPLLISNMAISQKYSSFKNVQFKNIYEVFDYAHKTLYNDDAKTCEMKIKNALSNEYYIGEDRKNLNQKGENLLAYLKAIKTSDQGYDFQYCGHPIERLQTDHTYSWYNKNNSRTSTLNAQWENGFLRIASLDIVIEGNPEARKKLARFSCTQTTIGAIVRGKRIGLSEQKYDQPVLAYNSETDYWQEAIYLEKSEDGFYNVEYPNKTKTTVTQIVPIDIRPGDLAYFLQDNELKRVGIAEVNNTLISLAASKLNMVVERDKLYFKINTYEAIDTESLLFIGK</sequence>
<gene>
    <name evidence="1" type="ORF">A7A78_00235</name>
</gene>
<evidence type="ECO:0000313" key="2">
    <source>
        <dbReference type="Proteomes" id="UP000077552"/>
    </source>
</evidence>